<feature type="domain" description="CHCH" evidence="3">
    <location>
        <begin position="44"/>
        <end position="78"/>
    </location>
</feature>
<dbReference type="PANTHER" id="PTHR48150">
    <property type="entry name" value="CYTOCHROME C OXIDASE-ASSEMBLY FACTOR COX23, MITOCHONDRIAL"/>
    <property type="match status" value="1"/>
</dbReference>
<evidence type="ECO:0000313" key="4">
    <source>
        <dbReference type="EnsemblPlants" id="Pp3c22_2080V3.2"/>
    </source>
</evidence>
<dbReference type="Gramene" id="Pp3c22_2080V3.2">
    <property type="protein sequence ID" value="Pp3c22_2080V3.2"/>
    <property type="gene ID" value="Pp3c22_2080"/>
</dbReference>
<dbReference type="InParanoid" id="A0A7I4CAZ5"/>
<dbReference type="PROSITE" id="PS51808">
    <property type="entry name" value="CHCH"/>
    <property type="match status" value="1"/>
</dbReference>
<dbReference type="PANTHER" id="PTHR48150:SF1">
    <property type="entry name" value="COX19 FAMILY PROTEIN (CHCH MOTIF)"/>
    <property type="match status" value="1"/>
</dbReference>
<dbReference type="InterPro" id="IPR010625">
    <property type="entry name" value="CHCH"/>
</dbReference>
<dbReference type="InterPro" id="IPR009069">
    <property type="entry name" value="Cys_alpha_HP_mot_SF"/>
</dbReference>
<dbReference type="Gene3D" id="1.10.287.1130">
    <property type="entry name" value="CytochromE C oxidase copper chaperone"/>
    <property type="match status" value="1"/>
</dbReference>
<dbReference type="Pfam" id="PF06747">
    <property type="entry name" value="CHCH"/>
    <property type="match status" value="1"/>
</dbReference>
<feature type="compositionally biased region" description="Basic and acidic residues" evidence="2">
    <location>
        <begin position="1"/>
        <end position="14"/>
    </location>
</feature>
<evidence type="ECO:0000256" key="1">
    <source>
        <dbReference type="ARBA" id="ARBA00023157"/>
    </source>
</evidence>
<dbReference type="KEGG" id="ppp:112274827"/>
<dbReference type="EnsemblPlants" id="Pp3c22_2080V3.2">
    <property type="protein sequence ID" value="Pp3c22_2080V3.2"/>
    <property type="gene ID" value="Pp3c22_2080"/>
</dbReference>
<evidence type="ECO:0000313" key="5">
    <source>
        <dbReference type="Proteomes" id="UP000006727"/>
    </source>
</evidence>
<sequence>MASRDAQESKRDDPPQPSTSSSTAMGETDAPARTGPLKLSDSMCAPQYAASLKCLDEANYDKSKCQDHFDAYKECKKQERELRLEANRKSKSFF</sequence>
<keyword evidence="5" id="KW-1185">Reference proteome</keyword>
<accession>A0A7I4CAZ5</accession>
<reference evidence="4 5" key="2">
    <citation type="journal article" date="2018" name="Plant J.">
        <title>The Physcomitrella patens chromosome-scale assembly reveals moss genome structure and evolution.</title>
        <authorList>
            <person name="Lang D."/>
            <person name="Ullrich K.K."/>
            <person name="Murat F."/>
            <person name="Fuchs J."/>
            <person name="Jenkins J."/>
            <person name="Haas F.B."/>
            <person name="Piednoel M."/>
            <person name="Gundlach H."/>
            <person name="Van Bel M."/>
            <person name="Meyberg R."/>
            <person name="Vives C."/>
            <person name="Morata J."/>
            <person name="Symeonidi A."/>
            <person name="Hiss M."/>
            <person name="Muchero W."/>
            <person name="Kamisugi Y."/>
            <person name="Saleh O."/>
            <person name="Blanc G."/>
            <person name="Decker E.L."/>
            <person name="van Gessel N."/>
            <person name="Grimwood J."/>
            <person name="Hayes R.D."/>
            <person name="Graham S.W."/>
            <person name="Gunter L.E."/>
            <person name="McDaniel S.F."/>
            <person name="Hoernstein S.N.W."/>
            <person name="Larsson A."/>
            <person name="Li F.W."/>
            <person name="Perroud P.F."/>
            <person name="Phillips J."/>
            <person name="Ranjan P."/>
            <person name="Rokshar D.S."/>
            <person name="Rothfels C.J."/>
            <person name="Schneider L."/>
            <person name="Shu S."/>
            <person name="Stevenson D.W."/>
            <person name="Thummler F."/>
            <person name="Tillich M."/>
            <person name="Villarreal Aguilar J.C."/>
            <person name="Widiez T."/>
            <person name="Wong G.K."/>
            <person name="Wymore A."/>
            <person name="Zhang Y."/>
            <person name="Zimmer A.D."/>
            <person name="Quatrano R.S."/>
            <person name="Mayer K.F.X."/>
            <person name="Goodstein D."/>
            <person name="Casacuberta J.M."/>
            <person name="Vandepoele K."/>
            <person name="Reski R."/>
            <person name="Cuming A.C."/>
            <person name="Tuskan G.A."/>
            <person name="Maumus F."/>
            <person name="Salse J."/>
            <person name="Schmutz J."/>
            <person name="Rensing S.A."/>
        </authorList>
    </citation>
    <scope>NUCLEOTIDE SEQUENCE [LARGE SCALE GENOMIC DNA]</scope>
    <source>
        <strain evidence="4 5">cv. Gransden 2004</strain>
    </source>
</reference>
<reference evidence="4" key="3">
    <citation type="submission" date="2020-12" db="UniProtKB">
        <authorList>
            <consortium name="EnsemblPlants"/>
        </authorList>
    </citation>
    <scope>IDENTIFICATION</scope>
</reference>
<feature type="region of interest" description="Disordered" evidence="2">
    <location>
        <begin position="1"/>
        <end position="40"/>
    </location>
</feature>
<gene>
    <name evidence="4" type="primary">LOC112274827</name>
</gene>
<dbReference type="FunCoup" id="A0A7I4CAZ5">
    <property type="interactions" value="378"/>
</dbReference>
<organism evidence="4 5">
    <name type="scientific">Physcomitrium patens</name>
    <name type="common">Spreading-leaved earth moss</name>
    <name type="synonym">Physcomitrella patens</name>
    <dbReference type="NCBI Taxonomy" id="3218"/>
    <lineage>
        <taxon>Eukaryota</taxon>
        <taxon>Viridiplantae</taxon>
        <taxon>Streptophyta</taxon>
        <taxon>Embryophyta</taxon>
        <taxon>Bryophyta</taxon>
        <taxon>Bryophytina</taxon>
        <taxon>Bryopsida</taxon>
        <taxon>Funariidae</taxon>
        <taxon>Funariales</taxon>
        <taxon>Funariaceae</taxon>
        <taxon>Physcomitrium</taxon>
    </lineage>
</organism>
<dbReference type="EMBL" id="ABEU02000022">
    <property type="status" value="NOT_ANNOTATED_CDS"/>
    <property type="molecule type" value="Genomic_DNA"/>
</dbReference>
<protein>
    <recommendedName>
        <fullName evidence="3">CHCH domain-containing protein</fullName>
    </recommendedName>
</protein>
<name>A0A7I4CAZ5_PHYPA</name>
<evidence type="ECO:0000259" key="3">
    <source>
        <dbReference type="Pfam" id="PF06747"/>
    </source>
</evidence>
<dbReference type="SUPFAM" id="SSF47072">
    <property type="entry name" value="Cysteine alpha-hairpin motif"/>
    <property type="match status" value="1"/>
</dbReference>
<keyword evidence="1" id="KW-1015">Disulfide bond</keyword>
<proteinExistence type="predicted"/>
<dbReference type="Proteomes" id="UP000006727">
    <property type="component" value="Chromosome 22"/>
</dbReference>
<dbReference type="AlphaFoldDB" id="A0A7I4CAZ5"/>
<dbReference type="OrthoDB" id="9971592at2759"/>
<reference evidence="4 5" key="1">
    <citation type="journal article" date="2008" name="Science">
        <title>The Physcomitrella genome reveals evolutionary insights into the conquest of land by plants.</title>
        <authorList>
            <person name="Rensing S."/>
            <person name="Lang D."/>
            <person name="Zimmer A."/>
            <person name="Terry A."/>
            <person name="Salamov A."/>
            <person name="Shapiro H."/>
            <person name="Nishiyama T."/>
            <person name="Perroud P.-F."/>
            <person name="Lindquist E."/>
            <person name="Kamisugi Y."/>
            <person name="Tanahashi T."/>
            <person name="Sakakibara K."/>
            <person name="Fujita T."/>
            <person name="Oishi K."/>
            <person name="Shin-I T."/>
            <person name="Kuroki Y."/>
            <person name="Toyoda A."/>
            <person name="Suzuki Y."/>
            <person name="Hashimoto A."/>
            <person name="Yamaguchi K."/>
            <person name="Sugano A."/>
            <person name="Kohara Y."/>
            <person name="Fujiyama A."/>
            <person name="Anterola A."/>
            <person name="Aoki S."/>
            <person name="Ashton N."/>
            <person name="Barbazuk W.B."/>
            <person name="Barker E."/>
            <person name="Bennetzen J."/>
            <person name="Bezanilla M."/>
            <person name="Blankenship R."/>
            <person name="Cho S.H."/>
            <person name="Dutcher S."/>
            <person name="Estelle M."/>
            <person name="Fawcett J.A."/>
            <person name="Gundlach H."/>
            <person name="Hanada K."/>
            <person name="Heyl A."/>
            <person name="Hicks K.A."/>
            <person name="Hugh J."/>
            <person name="Lohr M."/>
            <person name="Mayer K."/>
            <person name="Melkozernov A."/>
            <person name="Murata T."/>
            <person name="Nelson D."/>
            <person name="Pils B."/>
            <person name="Prigge M."/>
            <person name="Reiss B."/>
            <person name="Renner T."/>
            <person name="Rombauts S."/>
            <person name="Rushton P."/>
            <person name="Sanderfoot A."/>
            <person name="Schween G."/>
            <person name="Shiu S.-H."/>
            <person name="Stueber K."/>
            <person name="Theodoulou F.L."/>
            <person name="Tu H."/>
            <person name="Van de Peer Y."/>
            <person name="Verrier P.J."/>
            <person name="Waters E."/>
            <person name="Wood A."/>
            <person name="Yang L."/>
            <person name="Cove D."/>
            <person name="Cuming A."/>
            <person name="Hasebe M."/>
            <person name="Lucas S."/>
            <person name="Mishler D.B."/>
            <person name="Reski R."/>
            <person name="Grigoriev I."/>
            <person name="Quatrano R.S."/>
            <person name="Boore J.L."/>
        </authorList>
    </citation>
    <scope>NUCLEOTIDE SEQUENCE [LARGE SCALE GENOMIC DNA]</scope>
    <source>
        <strain evidence="4 5">cv. Gransden 2004</strain>
    </source>
</reference>
<evidence type="ECO:0000256" key="2">
    <source>
        <dbReference type="SAM" id="MobiDB-lite"/>
    </source>
</evidence>